<gene>
    <name evidence="5" type="ORF">PBY51_011274</name>
</gene>
<dbReference type="Pfam" id="PF00055">
    <property type="entry name" value="Laminin_N"/>
    <property type="match status" value="1"/>
</dbReference>
<dbReference type="PANTHER" id="PTHR10574">
    <property type="entry name" value="NETRIN/LAMININ-RELATED"/>
    <property type="match status" value="1"/>
</dbReference>
<dbReference type="GO" id="GO:0007411">
    <property type="term" value="P:axon guidance"/>
    <property type="evidence" value="ECO:0007669"/>
    <property type="project" value="TreeGrafter"/>
</dbReference>
<evidence type="ECO:0000256" key="3">
    <source>
        <dbReference type="SAM" id="SignalP"/>
    </source>
</evidence>
<dbReference type="GO" id="GO:0070831">
    <property type="term" value="P:basement membrane assembly"/>
    <property type="evidence" value="ECO:0007669"/>
    <property type="project" value="TreeGrafter"/>
</dbReference>
<keyword evidence="6" id="KW-1185">Reference proteome</keyword>
<dbReference type="GO" id="GO:0043256">
    <property type="term" value="C:laminin complex"/>
    <property type="evidence" value="ECO:0007669"/>
    <property type="project" value="TreeGrafter"/>
</dbReference>
<dbReference type="InterPro" id="IPR008211">
    <property type="entry name" value="Laminin_N"/>
</dbReference>
<feature type="domain" description="Laminin N-terminal" evidence="4">
    <location>
        <begin position="44"/>
        <end position="139"/>
    </location>
</feature>
<dbReference type="GO" id="GO:0009888">
    <property type="term" value="P:tissue development"/>
    <property type="evidence" value="ECO:0007669"/>
    <property type="project" value="TreeGrafter"/>
</dbReference>
<dbReference type="Gene3D" id="2.60.120.260">
    <property type="entry name" value="Galactose-binding domain-like"/>
    <property type="match status" value="1"/>
</dbReference>
<evidence type="ECO:0000256" key="1">
    <source>
        <dbReference type="ARBA" id="ARBA00023157"/>
    </source>
</evidence>
<dbReference type="PROSITE" id="PS51117">
    <property type="entry name" value="LAMININ_NTER"/>
    <property type="match status" value="1"/>
</dbReference>
<comment type="caution">
    <text evidence="5">The sequence shown here is derived from an EMBL/GenBank/DDBJ whole genome shotgun (WGS) entry which is preliminary data.</text>
</comment>
<accession>A0AAN7XTT6</accession>
<evidence type="ECO:0000313" key="5">
    <source>
        <dbReference type="EMBL" id="KAK5866721.1"/>
    </source>
</evidence>
<feature type="signal peptide" evidence="3">
    <location>
        <begin position="1"/>
        <end position="15"/>
    </location>
</feature>
<dbReference type="EMBL" id="JAUZQC010000008">
    <property type="protein sequence ID" value="KAK5866721.1"/>
    <property type="molecule type" value="Genomic_DNA"/>
</dbReference>
<keyword evidence="2" id="KW-0424">Laminin EGF-like domain</keyword>
<evidence type="ECO:0000259" key="4">
    <source>
        <dbReference type="PROSITE" id="PS51117"/>
    </source>
</evidence>
<protein>
    <recommendedName>
        <fullName evidence="4">Laminin N-terminal domain-containing protein</fullName>
    </recommendedName>
</protein>
<dbReference type="Proteomes" id="UP001346869">
    <property type="component" value="Unassembled WGS sequence"/>
</dbReference>
<evidence type="ECO:0000313" key="6">
    <source>
        <dbReference type="Proteomes" id="UP001346869"/>
    </source>
</evidence>
<keyword evidence="3" id="KW-0732">Signal</keyword>
<dbReference type="InterPro" id="IPR050440">
    <property type="entry name" value="Laminin/Netrin_ECM"/>
</dbReference>
<name>A0AAN7XTT6_ELEMC</name>
<feature type="chain" id="PRO_5042914013" description="Laminin N-terminal domain-containing protein" evidence="3">
    <location>
        <begin position="16"/>
        <end position="139"/>
    </location>
</feature>
<dbReference type="GO" id="GO:0034446">
    <property type="term" value="P:substrate adhesion-dependent cell spreading"/>
    <property type="evidence" value="ECO:0007669"/>
    <property type="project" value="TreeGrafter"/>
</dbReference>
<sequence length="139" mass="15767">MFLVFFVVFFPVARLQDFQQFQDLHDPQNLQYLHDLQDTGDHCTGASCNPPLGDLMVGRAAQLSASSTCGQQGPQNYCIIGYLEEEQKCFLCDSRLPYNSYSNPDSHGVENVITTFDPDRKLRWWQSENGVLKIITSTP</sequence>
<reference evidence="5 6" key="2">
    <citation type="journal article" date="2023" name="Mol. Biol. Evol.">
        <title>Genomics of Secondarily Temperate Adaptation in the Only Non-Antarctic Icefish.</title>
        <authorList>
            <person name="Rivera-Colon A.G."/>
            <person name="Rayamajhi N."/>
            <person name="Minhas B.F."/>
            <person name="Madrigal G."/>
            <person name="Bilyk K.T."/>
            <person name="Yoon V."/>
            <person name="Hune M."/>
            <person name="Gregory S."/>
            <person name="Cheng C.H.C."/>
            <person name="Catchen J.M."/>
        </authorList>
    </citation>
    <scope>NUCLEOTIDE SEQUENCE [LARGE SCALE GENOMIC DNA]</scope>
    <source>
        <strain evidence="5">JMC-PN-2008</strain>
    </source>
</reference>
<dbReference type="GO" id="GO:0009887">
    <property type="term" value="P:animal organ morphogenesis"/>
    <property type="evidence" value="ECO:0007669"/>
    <property type="project" value="TreeGrafter"/>
</dbReference>
<keyword evidence="1" id="KW-1015">Disulfide bond</keyword>
<reference evidence="5 6" key="1">
    <citation type="journal article" date="2023" name="Genes (Basel)">
        <title>Chromosome-Level Genome Assembly and Circadian Gene Repertoire of the Patagonia Blennie Eleginops maclovinus-The Closest Ancestral Proxy of Antarctic Cryonotothenioids.</title>
        <authorList>
            <person name="Cheng C.C."/>
            <person name="Rivera-Colon A.G."/>
            <person name="Minhas B.F."/>
            <person name="Wilson L."/>
            <person name="Rayamajhi N."/>
            <person name="Vargas-Chacoff L."/>
            <person name="Catchen J.M."/>
        </authorList>
    </citation>
    <scope>NUCLEOTIDE SEQUENCE [LARGE SCALE GENOMIC DNA]</scope>
    <source>
        <strain evidence="5">JMC-PN-2008</strain>
    </source>
</reference>
<organism evidence="5 6">
    <name type="scientific">Eleginops maclovinus</name>
    <name type="common">Patagonian blennie</name>
    <name type="synonym">Eleginus maclovinus</name>
    <dbReference type="NCBI Taxonomy" id="56733"/>
    <lineage>
        <taxon>Eukaryota</taxon>
        <taxon>Metazoa</taxon>
        <taxon>Chordata</taxon>
        <taxon>Craniata</taxon>
        <taxon>Vertebrata</taxon>
        <taxon>Euteleostomi</taxon>
        <taxon>Actinopterygii</taxon>
        <taxon>Neopterygii</taxon>
        <taxon>Teleostei</taxon>
        <taxon>Neoteleostei</taxon>
        <taxon>Acanthomorphata</taxon>
        <taxon>Eupercaria</taxon>
        <taxon>Perciformes</taxon>
        <taxon>Notothenioidei</taxon>
        <taxon>Eleginopidae</taxon>
        <taxon>Eleginops</taxon>
    </lineage>
</organism>
<dbReference type="GO" id="GO:0016477">
    <property type="term" value="P:cell migration"/>
    <property type="evidence" value="ECO:0007669"/>
    <property type="project" value="TreeGrafter"/>
</dbReference>
<evidence type="ECO:0000256" key="2">
    <source>
        <dbReference type="ARBA" id="ARBA00023292"/>
    </source>
</evidence>
<dbReference type="AlphaFoldDB" id="A0AAN7XTT6"/>
<proteinExistence type="predicted"/>
<dbReference type="PANTHER" id="PTHR10574:SF279">
    <property type="entry name" value="LAMININ SUBUNIT BETA 4"/>
    <property type="match status" value="1"/>
</dbReference>